<gene>
    <name evidence="2" type="ORF">BKA00_006610</name>
</gene>
<feature type="domain" description="Abortive phage infection protein C-terminal" evidence="1">
    <location>
        <begin position="243"/>
        <end position="461"/>
    </location>
</feature>
<dbReference type="RefSeq" id="WP_185031699.1">
    <property type="nucleotide sequence ID" value="NZ_JACHMQ010000001.1"/>
</dbReference>
<dbReference type="AlphaFoldDB" id="A0A7X0G5C2"/>
<name>A0A7X0G5C2_9ACTN</name>
<accession>A0A7X0G5C2</accession>
<reference evidence="2 3" key="1">
    <citation type="submission" date="2020-08" db="EMBL/GenBank/DDBJ databases">
        <title>Sequencing the genomes of 1000 actinobacteria strains.</title>
        <authorList>
            <person name="Klenk H.-P."/>
        </authorList>
    </citation>
    <scope>NUCLEOTIDE SEQUENCE [LARGE SCALE GENOMIC DNA]</scope>
    <source>
        <strain evidence="2 3">DSM 43675</strain>
    </source>
</reference>
<organism evidence="2 3">
    <name type="scientific">Actinomadura coerulea</name>
    <dbReference type="NCBI Taxonomy" id="46159"/>
    <lineage>
        <taxon>Bacteria</taxon>
        <taxon>Bacillati</taxon>
        <taxon>Actinomycetota</taxon>
        <taxon>Actinomycetes</taxon>
        <taxon>Streptosporangiales</taxon>
        <taxon>Thermomonosporaceae</taxon>
        <taxon>Actinomadura</taxon>
    </lineage>
</organism>
<evidence type="ECO:0000259" key="1">
    <source>
        <dbReference type="Pfam" id="PF10592"/>
    </source>
</evidence>
<comment type="caution">
    <text evidence="2">The sequence shown here is derived from an EMBL/GenBank/DDBJ whole genome shotgun (WGS) entry which is preliminary data.</text>
</comment>
<evidence type="ECO:0000313" key="2">
    <source>
        <dbReference type="EMBL" id="MBB6399696.1"/>
    </source>
</evidence>
<dbReference type="Pfam" id="PF10592">
    <property type="entry name" value="AIPR"/>
    <property type="match status" value="1"/>
</dbReference>
<dbReference type="Proteomes" id="UP000546324">
    <property type="component" value="Unassembled WGS sequence"/>
</dbReference>
<dbReference type="InterPro" id="IPR018891">
    <property type="entry name" value="AIPR_C"/>
</dbReference>
<dbReference type="EMBL" id="JACHMQ010000001">
    <property type="protein sequence ID" value="MBB6399696.1"/>
    <property type="molecule type" value="Genomic_DNA"/>
</dbReference>
<sequence length="594" mass="66215">MTSLIQPSAANSPGLAAFNARTDLTKYGDNALLLFALQIGLEVEDIDSIATNSLTDGSDDKKCDLVYVDRDSGRAIVAQGYYSRKERSEAPANKASDLNTAAAWLLGTDSTVVPERLKPAQSELHEAICAEEIRRVEIWFVHNLPESKNVKEELEVARRTARAHLDDAFPGNSVEEVFSREIGRNTLDRWYRTSQVPILVTDEISVPAHGGFFEEGDNWEAYCTSVAAEWLTELFKQHGTDLFSANVRDYLGSINRDVNINNNIKTTAEASPDRFFAYNNGLTALVNEFVHPESPSDDFGIRGLSIVNGAQTTGALASSSATAVSLAKARVMIRFVKCSDQRVIQEIIQFNNSQNKIEAADFRSNDKTQDQLRRQFKDIPEAEYKGARRGSEKDVIERRPNLIATQTAAQAIAAFHGKPSIAYNETKRIWSSDEVYSQVFPEYISARHVVFCYSLLKAIEEAKLTLMSVPATQRTDSQKKQLAFFQRRGSIVLMTTAVASCLESILGRRIQDIWRLRYESNLSPRDAIAAWRPILLPMLSFVNQLDDALTGYLKNSEKNESSIERFKQLVEATHQALPVGVYETFAASVTDSLS</sequence>
<protein>
    <recommendedName>
        <fullName evidence="1">Abortive phage infection protein C-terminal domain-containing protein</fullName>
    </recommendedName>
</protein>
<evidence type="ECO:0000313" key="3">
    <source>
        <dbReference type="Proteomes" id="UP000546324"/>
    </source>
</evidence>
<proteinExistence type="predicted"/>
<keyword evidence="3" id="KW-1185">Reference proteome</keyword>